<sequence length="57" mass="6284">MLCSRKQINAANAGLVKQLVDEKAKGPNGNMASLNLDVVKGMNGKKQVLIRETYLRR</sequence>
<accession>A0A5N6WQZ0</accession>
<gene>
    <name evidence="1" type="ORF">BDV39DRAFT_184839</name>
</gene>
<dbReference type="AlphaFoldDB" id="A0A5N6WQZ0"/>
<organism evidence="1 2">
    <name type="scientific">Aspergillus sergii</name>
    <dbReference type="NCBI Taxonomy" id="1034303"/>
    <lineage>
        <taxon>Eukaryota</taxon>
        <taxon>Fungi</taxon>
        <taxon>Dikarya</taxon>
        <taxon>Ascomycota</taxon>
        <taxon>Pezizomycotina</taxon>
        <taxon>Eurotiomycetes</taxon>
        <taxon>Eurotiomycetidae</taxon>
        <taxon>Eurotiales</taxon>
        <taxon>Aspergillaceae</taxon>
        <taxon>Aspergillus</taxon>
        <taxon>Aspergillus subgen. Circumdati</taxon>
    </lineage>
</organism>
<dbReference type="Proteomes" id="UP000325945">
    <property type="component" value="Unassembled WGS sequence"/>
</dbReference>
<reference evidence="2" key="1">
    <citation type="submission" date="2019-04" db="EMBL/GenBank/DDBJ databases">
        <title>Friends and foes A comparative genomics studyof 23 Aspergillus species from section Flavi.</title>
        <authorList>
            <consortium name="DOE Joint Genome Institute"/>
            <person name="Kjaerbolling I."/>
            <person name="Vesth T."/>
            <person name="Frisvad J.C."/>
            <person name="Nybo J.L."/>
            <person name="Theobald S."/>
            <person name="Kildgaard S."/>
            <person name="Isbrandt T."/>
            <person name="Kuo A."/>
            <person name="Sato A."/>
            <person name="Lyhne E.K."/>
            <person name="Kogle M.E."/>
            <person name="Wiebenga A."/>
            <person name="Kun R.S."/>
            <person name="Lubbers R.J."/>
            <person name="Makela M.R."/>
            <person name="Barry K."/>
            <person name="Chovatia M."/>
            <person name="Clum A."/>
            <person name="Daum C."/>
            <person name="Haridas S."/>
            <person name="He G."/>
            <person name="LaButti K."/>
            <person name="Lipzen A."/>
            <person name="Mondo S."/>
            <person name="Riley R."/>
            <person name="Salamov A."/>
            <person name="Simmons B.A."/>
            <person name="Magnuson J.K."/>
            <person name="Henrissat B."/>
            <person name="Mortensen U.H."/>
            <person name="Larsen T.O."/>
            <person name="Devries R.P."/>
            <person name="Grigoriev I.V."/>
            <person name="Machida M."/>
            <person name="Baker S.E."/>
            <person name="Andersen M.R."/>
        </authorList>
    </citation>
    <scope>NUCLEOTIDE SEQUENCE [LARGE SCALE GENOMIC DNA]</scope>
    <source>
        <strain evidence="2">CBS 130017</strain>
    </source>
</reference>
<keyword evidence="2" id="KW-1185">Reference proteome</keyword>
<proteinExistence type="predicted"/>
<protein>
    <submittedName>
        <fullName evidence="1">Uncharacterized protein</fullName>
    </submittedName>
</protein>
<evidence type="ECO:0000313" key="2">
    <source>
        <dbReference type="Proteomes" id="UP000325945"/>
    </source>
</evidence>
<name>A0A5N6WQZ0_9EURO</name>
<dbReference type="EMBL" id="ML741857">
    <property type="protein sequence ID" value="KAE8321900.1"/>
    <property type="molecule type" value="Genomic_DNA"/>
</dbReference>
<evidence type="ECO:0000313" key="1">
    <source>
        <dbReference type="EMBL" id="KAE8321900.1"/>
    </source>
</evidence>